<evidence type="ECO:0000313" key="3">
    <source>
        <dbReference type="Proteomes" id="UP001148838"/>
    </source>
</evidence>
<dbReference type="SUPFAM" id="SSF53098">
    <property type="entry name" value="Ribonuclease H-like"/>
    <property type="match status" value="1"/>
</dbReference>
<evidence type="ECO:0000313" key="2">
    <source>
        <dbReference type="EMBL" id="KAJ4437811.1"/>
    </source>
</evidence>
<reference evidence="2 3" key="1">
    <citation type="journal article" date="2022" name="Allergy">
        <title>Genome assembly and annotation of Periplaneta americana reveal a comprehensive cockroach allergen profile.</title>
        <authorList>
            <person name="Wang L."/>
            <person name="Xiong Q."/>
            <person name="Saelim N."/>
            <person name="Wang L."/>
            <person name="Nong W."/>
            <person name="Wan A.T."/>
            <person name="Shi M."/>
            <person name="Liu X."/>
            <person name="Cao Q."/>
            <person name="Hui J.H.L."/>
            <person name="Sookrung N."/>
            <person name="Leung T.F."/>
            <person name="Tungtrongchitr A."/>
            <person name="Tsui S.K.W."/>
        </authorList>
    </citation>
    <scope>NUCLEOTIDE SEQUENCE [LARGE SCALE GENOMIC DNA]</scope>
    <source>
        <strain evidence="2">PWHHKU_190912</strain>
    </source>
</reference>
<dbReference type="InterPro" id="IPR001584">
    <property type="entry name" value="Integrase_cat-core"/>
</dbReference>
<accession>A0ABQ8SVL3</accession>
<gene>
    <name evidence="2" type="ORF">ANN_13749</name>
</gene>
<dbReference type="InterPro" id="IPR036397">
    <property type="entry name" value="RNaseH_sf"/>
</dbReference>
<dbReference type="PROSITE" id="PS50994">
    <property type="entry name" value="INTEGRASE"/>
    <property type="match status" value="1"/>
</dbReference>
<dbReference type="InterPro" id="IPR050951">
    <property type="entry name" value="Retrovirus_Pol_polyprotein"/>
</dbReference>
<sequence length="373" mass="42261">MQRLFIDFVGPLVRTHNGNTVILAMVDGFSKFVWLFAFREMTSKLVIKTLNCQVFAQNGVPESIVTDNATVFTSKIFNDMCFQCGIRHVTTSPYYTQPNLMERFNRNLKSALIVFHLDHQLAWDEHLHALQLGFNSTYHEATKSTPAELFLGRSLNHPLQLQWKLKLEEPMSQTELEAQWRDAIRNLRDAKRKNAVRYNAVRQPHKFLMGNRVRVRVFPQSSAPNQVSGKLMFRWSQPLTISRFLSPVTVELSCPDTGRPLRKAHVPHLKLVERERGESRPDCECTIELLITAGLWGPVGVCFILQVLLGVTTYSSSTSCSSTSDDWFMGTSLDLGASNHRLQRLAGCRSGNLIPKQWASVSGVTEFLLLGLP</sequence>
<dbReference type="PANTHER" id="PTHR37984:SF5">
    <property type="entry name" value="PROTEIN NYNRIN-LIKE"/>
    <property type="match status" value="1"/>
</dbReference>
<protein>
    <recommendedName>
        <fullName evidence="1">Integrase catalytic domain-containing protein</fullName>
    </recommendedName>
</protein>
<dbReference type="Pfam" id="PF00665">
    <property type="entry name" value="rve"/>
    <property type="match status" value="1"/>
</dbReference>
<comment type="caution">
    <text evidence="2">The sequence shown here is derived from an EMBL/GenBank/DDBJ whole genome shotgun (WGS) entry which is preliminary data.</text>
</comment>
<dbReference type="Proteomes" id="UP001148838">
    <property type="component" value="Unassembled WGS sequence"/>
</dbReference>
<keyword evidence="3" id="KW-1185">Reference proteome</keyword>
<name>A0ABQ8SVL3_PERAM</name>
<dbReference type="PANTHER" id="PTHR37984">
    <property type="entry name" value="PROTEIN CBG26694"/>
    <property type="match status" value="1"/>
</dbReference>
<dbReference type="InterPro" id="IPR012337">
    <property type="entry name" value="RNaseH-like_sf"/>
</dbReference>
<organism evidence="2 3">
    <name type="scientific">Periplaneta americana</name>
    <name type="common">American cockroach</name>
    <name type="synonym">Blatta americana</name>
    <dbReference type="NCBI Taxonomy" id="6978"/>
    <lineage>
        <taxon>Eukaryota</taxon>
        <taxon>Metazoa</taxon>
        <taxon>Ecdysozoa</taxon>
        <taxon>Arthropoda</taxon>
        <taxon>Hexapoda</taxon>
        <taxon>Insecta</taxon>
        <taxon>Pterygota</taxon>
        <taxon>Neoptera</taxon>
        <taxon>Polyneoptera</taxon>
        <taxon>Dictyoptera</taxon>
        <taxon>Blattodea</taxon>
        <taxon>Blattoidea</taxon>
        <taxon>Blattidae</taxon>
        <taxon>Blattinae</taxon>
        <taxon>Periplaneta</taxon>
    </lineage>
</organism>
<evidence type="ECO:0000259" key="1">
    <source>
        <dbReference type="PROSITE" id="PS50994"/>
    </source>
</evidence>
<dbReference type="Gene3D" id="3.30.420.10">
    <property type="entry name" value="Ribonuclease H-like superfamily/Ribonuclease H"/>
    <property type="match status" value="1"/>
</dbReference>
<dbReference type="EMBL" id="JAJSOF020000019">
    <property type="protein sequence ID" value="KAJ4437811.1"/>
    <property type="molecule type" value="Genomic_DNA"/>
</dbReference>
<proteinExistence type="predicted"/>
<feature type="domain" description="Integrase catalytic" evidence="1">
    <location>
        <begin position="1"/>
        <end position="154"/>
    </location>
</feature>